<protein>
    <submittedName>
        <fullName evidence="2">Uncharacterized protein</fullName>
    </submittedName>
</protein>
<gene>
    <name evidence="2" type="ORF">B0H15DRAFT_1025443</name>
</gene>
<name>A0AAD6TZA6_9AGAR</name>
<keyword evidence="3" id="KW-1185">Reference proteome</keyword>
<reference evidence="2" key="1">
    <citation type="submission" date="2023-03" db="EMBL/GenBank/DDBJ databases">
        <title>Massive genome expansion in bonnet fungi (Mycena s.s.) driven by repeated elements and novel gene families across ecological guilds.</title>
        <authorList>
            <consortium name="Lawrence Berkeley National Laboratory"/>
            <person name="Harder C.B."/>
            <person name="Miyauchi S."/>
            <person name="Viragh M."/>
            <person name="Kuo A."/>
            <person name="Thoen E."/>
            <person name="Andreopoulos B."/>
            <person name="Lu D."/>
            <person name="Skrede I."/>
            <person name="Drula E."/>
            <person name="Henrissat B."/>
            <person name="Morin E."/>
            <person name="Kohler A."/>
            <person name="Barry K."/>
            <person name="LaButti K."/>
            <person name="Morin E."/>
            <person name="Salamov A."/>
            <person name="Lipzen A."/>
            <person name="Mereny Z."/>
            <person name="Hegedus B."/>
            <person name="Baldrian P."/>
            <person name="Stursova M."/>
            <person name="Weitz H."/>
            <person name="Taylor A."/>
            <person name="Grigoriev I.V."/>
            <person name="Nagy L.G."/>
            <person name="Martin F."/>
            <person name="Kauserud H."/>
        </authorList>
    </citation>
    <scope>NUCLEOTIDE SEQUENCE</scope>
    <source>
        <strain evidence="2">CBHHK173m</strain>
    </source>
</reference>
<feature type="region of interest" description="Disordered" evidence="1">
    <location>
        <begin position="1"/>
        <end position="32"/>
    </location>
</feature>
<sequence>MSSRCTSPTPAKPAQLLPTSSTVLARTPAPPLPQRLPAVQRAHSTSTFQLALDALLPVLRRPVRCVLEPGAPLRAVSPHPITTNPFKSVLFFTFAKEREQALSVAAVGGVASNEPLIGPYSPGALARSLAAPQLEIYKTSRRCTVSYWIRLVRVIRTYSRLIPFVRRDNVLYSYDPTPAHDYDSDSARLVKRTRAMTPSRIARGAARASPAPLPAFITPPYLAPLAAYNPALCSALLAAVSASDSASSSDFDSGALTPPNSVPFLAALAALPPTLASFDVLGRLLSDPAPAARVRVRGDVLGPFVVNTIEWFARAEREDRAGRAADDRFAGLKVRTQYSALPARWPCSRLTRAPLRLLYKNYEYLGLTNILSDCGEWDGEWDAGRSPMRRLHADNRPSQREDDGDCVLGTPDPMQRCRASRWHLLAEGASRFERALHVSASITVCGAEYEHRSSTARRPLNAEQ</sequence>
<accession>A0AAD6TZA6</accession>
<comment type="caution">
    <text evidence="2">The sequence shown here is derived from an EMBL/GenBank/DDBJ whole genome shotgun (WGS) entry which is preliminary data.</text>
</comment>
<dbReference type="Proteomes" id="UP001222325">
    <property type="component" value="Unassembled WGS sequence"/>
</dbReference>
<evidence type="ECO:0000256" key="1">
    <source>
        <dbReference type="SAM" id="MobiDB-lite"/>
    </source>
</evidence>
<proteinExistence type="predicted"/>
<organism evidence="2 3">
    <name type="scientific">Mycena belliarum</name>
    <dbReference type="NCBI Taxonomy" id="1033014"/>
    <lineage>
        <taxon>Eukaryota</taxon>
        <taxon>Fungi</taxon>
        <taxon>Dikarya</taxon>
        <taxon>Basidiomycota</taxon>
        <taxon>Agaricomycotina</taxon>
        <taxon>Agaricomycetes</taxon>
        <taxon>Agaricomycetidae</taxon>
        <taxon>Agaricales</taxon>
        <taxon>Marasmiineae</taxon>
        <taxon>Mycenaceae</taxon>
        <taxon>Mycena</taxon>
    </lineage>
</organism>
<evidence type="ECO:0000313" key="3">
    <source>
        <dbReference type="Proteomes" id="UP001222325"/>
    </source>
</evidence>
<evidence type="ECO:0000313" key="2">
    <source>
        <dbReference type="EMBL" id="KAJ7079556.1"/>
    </source>
</evidence>
<dbReference type="AlphaFoldDB" id="A0AAD6TZA6"/>
<dbReference type="EMBL" id="JARJCN010000059">
    <property type="protein sequence ID" value="KAJ7079556.1"/>
    <property type="molecule type" value="Genomic_DNA"/>
</dbReference>